<sequence length="225" mass="23760">MTVSSTTLYATTDSTSTTTSSSSSTTLSADFDTFLTLLTTQLENQNPLDPMDSNEFTSQLVQYSQLEQQMATNDTLDSIYSSLNTLSINSALGYVGSEVTVSGETAPLGEGSDGIDWIYDLDSEADSVTLTISDSDGNEVWSGTGDTDEGLNYFTWDGTDSDGNAVDAGVYTLSVTATDSDGESIDTGIAFTSTVSGIDTSDGDMTLELEGEMRVTLDAVQKIET</sequence>
<dbReference type="Gene3D" id="2.30.30.910">
    <property type="match status" value="1"/>
</dbReference>
<dbReference type="Pfam" id="PF03963">
    <property type="entry name" value="FlgD"/>
    <property type="match status" value="1"/>
</dbReference>
<protein>
    <recommendedName>
        <fullName evidence="2 5">Basal-body rod modification protein FlgD</fullName>
    </recommendedName>
</protein>
<dbReference type="Gene3D" id="2.60.40.4070">
    <property type="match status" value="1"/>
</dbReference>
<dbReference type="Pfam" id="PF13860">
    <property type="entry name" value="FlgD_ig"/>
    <property type="match status" value="1"/>
</dbReference>
<dbReference type="InterPro" id="IPR025965">
    <property type="entry name" value="FlgD/Vpr_Ig-like"/>
</dbReference>
<evidence type="ECO:0000256" key="3">
    <source>
        <dbReference type="ARBA" id="ARBA00022795"/>
    </source>
</evidence>
<dbReference type="GO" id="GO:0044781">
    <property type="term" value="P:bacterial-type flagellum organization"/>
    <property type="evidence" value="ECO:0007669"/>
    <property type="project" value="UniProtKB-UniRule"/>
</dbReference>
<dbReference type="AlphaFoldDB" id="A0A1N7KG29"/>
<accession>A0A1N7KG29</accession>
<evidence type="ECO:0000256" key="6">
    <source>
        <dbReference type="SAM" id="MobiDB-lite"/>
    </source>
</evidence>
<feature type="region of interest" description="Disordered" evidence="6">
    <location>
        <begin position="1"/>
        <end position="26"/>
    </location>
</feature>
<keyword evidence="8" id="KW-0966">Cell projection</keyword>
<organism evidence="8 9">
    <name type="scientific">Insolitispirillum peregrinum</name>
    <dbReference type="NCBI Taxonomy" id="80876"/>
    <lineage>
        <taxon>Bacteria</taxon>
        <taxon>Pseudomonadati</taxon>
        <taxon>Pseudomonadota</taxon>
        <taxon>Alphaproteobacteria</taxon>
        <taxon>Rhodospirillales</taxon>
        <taxon>Novispirillaceae</taxon>
        <taxon>Insolitispirillum</taxon>
    </lineage>
</organism>
<feature type="domain" description="FlgD/Vpr Ig-like" evidence="7">
    <location>
        <begin position="109"/>
        <end position="180"/>
    </location>
</feature>
<gene>
    <name evidence="8" type="ORF">SAMN05421779_102755</name>
</gene>
<dbReference type="OrthoDB" id="9785233at2"/>
<comment type="similarity">
    <text evidence="1 5">Belongs to the FlgD family.</text>
</comment>
<evidence type="ECO:0000256" key="2">
    <source>
        <dbReference type="ARBA" id="ARBA00016013"/>
    </source>
</evidence>
<proteinExistence type="inferred from homology"/>
<dbReference type="EMBL" id="FTOA01000002">
    <property type="protein sequence ID" value="SIS60414.1"/>
    <property type="molecule type" value="Genomic_DNA"/>
</dbReference>
<dbReference type="InterPro" id="IPR005648">
    <property type="entry name" value="FlgD"/>
</dbReference>
<comment type="function">
    <text evidence="4 5">Required for flagellar hook formation. May act as a scaffolding protein.</text>
</comment>
<keyword evidence="8" id="KW-0969">Cilium</keyword>
<keyword evidence="9" id="KW-1185">Reference proteome</keyword>
<evidence type="ECO:0000313" key="8">
    <source>
        <dbReference type="EMBL" id="SIS60414.1"/>
    </source>
</evidence>
<keyword evidence="3 5" id="KW-1005">Bacterial flagellum biogenesis</keyword>
<evidence type="ECO:0000256" key="5">
    <source>
        <dbReference type="RuleBase" id="RU362076"/>
    </source>
</evidence>
<name>A0A1N7KG29_9PROT</name>
<reference evidence="8 9" key="1">
    <citation type="submission" date="2017-01" db="EMBL/GenBank/DDBJ databases">
        <authorList>
            <person name="Mah S.A."/>
            <person name="Swanson W.J."/>
            <person name="Moy G.W."/>
            <person name="Vacquier V.D."/>
        </authorList>
    </citation>
    <scope>NUCLEOTIDE SEQUENCE [LARGE SCALE GENOMIC DNA]</scope>
    <source>
        <strain evidence="8 9">DSM 11589</strain>
    </source>
</reference>
<keyword evidence="8" id="KW-0282">Flagellum</keyword>
<dbReference type="STRING" id="80876.SAMN05421779_102755"/>
<evidence type="ECO:0000256" key="4">
    <source>
        <dbReference type="ARBA" id="ARBA00024746"/>
    </source>
</evidence>
<evidence type="ECO:0000256" key="1">
    <source>
        <dbReference type="ARBA" id="ARBA00010577"/>
    </source>
</evidence>
<evidence type="ECO:0000313" key="9">
    <source>
        <dbReference type="Proteomes" id="UP000185678"/>
    </source>
</evidence>
<dbReference type="Proteomes" id="UP000185678">
    <property type="component" value="Unassembled WGS sequence"/>
</dbReference>
<dbReference type="RefSeq" id="WP_076399568.1">
    <property type="nucleotide sequence ID" value="NZ_FTOA01000002.1"/>
</dbReference>
<evidence type="ECO:0000259" key="7">
    <source>
        <dbReference type="Pfam" id="PF13860"/>
    </source>
</evidence>